<dbReference type="EC" id="2.4.2.45" evidence="6"/>
<keyword evidence="3 5" id="KW-1133">Transmembrane helix</keyword>
<evidence type="ECO:0000256" key="4">
    <source>
        <dbReference type="ARBA" id="ARBA00023136"/>
    </source>
</evidence>
<feature type="transmembrane region" description="Helical" evidence="5">
    <location>
        <begin position="78"/>
        <end position="99"/>
    </location>
</feature>
<feature type="transmembrane region" description="Helical" evidence="5">
    <location>
        <begin position="275"/>
        <end position="300"/>
    </location>
</feature>
<dbReference type="Pfam" id="PF01040">
    <property type="entry name" value="UbiA"/>
    <property type="match status" value="1"/>
</dbReference>
<feature type="transmembrane region" description="Helical" evidence="5">
    <location>
        <begin position="312"/>
        <end position="329"/>
    </location>
</feature>
<evidence type="ECO:0000256" key="1">
    <source>
        <dbReference type="ARBA" id="ARBA00004141"/>
    </source>
</evidence>
<dbReference type="GO" id="GO:0016020">
    <property type="term" value="C:membrane"/>
    <property type="evidence" value="ECO:0007669"/>
    <property type="project" value="UniProtKB-SubCell"/>
</dbReference>
<reference evidence="6 7" key="1">
    <citation type="submission" date="2019-05" db="EMBL/GenBank/DDBJ databases">
        <authorList>
            <person name="Lee S.D."/>
        </authorList>
    </citation>
    <scope>NUCLEOTIDE SEQUENCE [LARGE SCALE GENOMIC DNA]</scope>
    <source>
        <strain evidence="6 7">C5-26</strain>
    </source>
</reference>
<dbReference type="CDD" id="cd13963">
    <property type="entry name" value="PT_UbiA_2"/>
    <property type="match status" value="1"/>
</dbReference>
<feature type="transmembrane region" description="Helical" evidence="5">
    <location>
        <begin position="135"/>
        <end position="161"/>
    </location>
</feature>
<evidence type="ECO:0000313" key="7">
    <source>
        <dbReference type="Proteomes" id="UP000320244"/>
    </source>
</evidence>
<feature type="transmembrane region" description="Helical" evidence="5">
    <location>
        <begin position="173"/>
        <end position="196"/>
    </location>
</feature>
<keyword evidence="4 5" id="KW-0472">Membrane</keyword>
<organism evidence="6 7">
    <name type="scientific">Leekyejoonella antrihumi</name>
    <dbReference type="NCBI Taxonomy" id="1660198"/>
    <lineage>
        <taxon>Bacteria</taxon>
        <taxon>Bacillati</taxon>
        <taxon>Actinomycetota</taxon>
        <taxon>Actinomycetes</taxon>
        <taxon>Micrococcales</taxon>
        <taxon>Dermacoccaceae</taxon>
        <taxon>Leekyejoonella</taxon>
    </lineage>
</organism>
<dbReference type="OrthoDB" id="9803632at2"/>
<dbReference type="AlphaFoldDB" id="A0A563E8R7"/>
<evidence type="ECO:0000256" key="3">
    <source>
        <dbReference type="ARBA" id="ARBA00022989"/>
    </source>
</evidence>
<protein>
    <submittedName>
        <fullName evidence="6">Decaprenyl-phosphate phosphoribosyltransferase</fullName>
        <ecNumber evidence="6">2.4.2.45</ecNumber>
    </submittedName>
</protein>
<dbReference type="InterPro" id="IPR000537">
    <property type="entry name" value="UbiA_prenyltransferase"/>
</dbReference>
<dbReference type="Gene3D" id="1.10.357.140">
    <property type="entry name" value="UbiA prenyltransferase"/>
    <property type="match status" value="1"/>
</dbReference>
<reference evidence="6 7" key="2">
    <citation type="submission" date="2019-08" db="EMBL/GenBank/DDBJ databases">
        <title>Jejuicoccus antrihumi gen. nov., sp. nov., a new member of the family Dermacoccaceae isolated from a cave.</title>
        <authorList>
            <person name="Schumann P."/>
            <person name="Kim I.S."/>
        </authorList>
    </citation>
    <scope>NUCLEOTIDE SEQUENCE [LARGE SCALE GENOMIC DNA]</scope>
    <source>
        <strain evidence="6 7">C5-26</strain>
    </source>
</reference>
<feature type="transmembrane region" description="Helical" evidence="5">
    <location>
        <begin position="242"/>
        <end position="263"/>
    </location>
</feature>
<accession>A0A563E8R7</accession>
<evidence type="ECO:0000313" key="6">
    <source>
        <dbReference type="EMBL" id="TWP38612.1"/>
    </source>
</evidence>
<dbReference type="NCBIfam" id="NF008978">
    <property type="entry name" value="PRK12324.1-4"/>
    <property type="match status" value="1"/>
</dbReference>
<dbReference type="GO" id="GO:0016765">
    <property type="term" value="F:transferase activity, transferring alkyl or aryl (other than methyl) groups"/>
    <property type="evidence" value="ECO:0007669"/>
    <property type="project" value="InterPro"/>
</dbReference>
<dbReference type="InterPro" id="IPR044878">
    <property type="entry name" value="UbiA_sf"/>
</dbReference>
<dbReference type="Proteomes" id="UP000320244">
    <property type="component" value="Unassembled WGS sequence"/>
</dbReference>
<comment type="subcellular location">
    <subcellularLocation>
        <location evidence="1">Membrane</location>
        <topology evidence="1">Multi-pass membrane protein</topology>
    </subcellularLocation>
</comment>
<feature type="transmembrane region" description="Helical" evidence="5">
    <location>
        <begin position="202"/>
        <end position="221"/>
    </location>
</feature>
<dbReference type="GO" id="GO:0016757">
    <property type="term" value="F:glycosyltransferase activity"/>
    <property type="evidence" value="ECO:0007669"/>
    <property type="project" value="UniProtKB-KW"/>
</dbReference>
<comment type="caution">
    <text evidence="6">The sequence shown here is derived from an EMBL/GenBank/DDBJ whole genome shotgun (WGS) entry which is preliminary data.</text>
</comment>
<keyword evidence="7" id="KW-1185">Reference proteome</keyword>
<sequence>MVPCRTGSAPTRCRAWCATYNPPPVTSSASLRAKRQRPGSRRSAARALLSCSRPRQWTKNLLVLIAPMAAGVITHPAVLLRLLIALVAFTLASSAVYLVNDLLDLSLDRAHPIKRNRPLASGRLPVPVARNTVPILAVLAVGVAALGGWALAGIVVLYLASSMLYCARLKHETVLDLVFVVIGFLLRAIGGGIAAQVPVSRWFVLTVGLGALFVIAGKRYAELVLVQRGLSAGRPVLRQYSASYLRFVWTLAAAALLVTYALWSFTVAAGTDSATWSVVSILPFVVVLLRYAVIVDAGGAGEPEEIVLGDRMLLGTAVVWLVLLVAAVYV</sequence>
<gene>
    <name evidence="6" type="ORF">FGL98_02160</name>
</gene>
<keyword evidence="2 5" id="KW-0812">Transmembrane</keyword>
<proteinExistence type="predicted"/>
<keyword evidence="6" id="KW-0328">Glycosyltransferase</keyword>
<evidence type="ECO:0000256" key="5">
    <source>
        <dbReference type="SAM" id="Phobius"/>
    </source>
</evidence>
<name>A0A563E8R7_9MICO</name>
<dbReference type="EMBL" id="VCQV01000002">
    <property type="protein sequence ID" value="TWP38612.1"/>
    <property type="molecule type" value="Genomic_DNA"/>
</dbReference>
<evidence type="ECO:0000256" key="2">
    <source>
        <dbReference type="ARBA" id="ARBA00022692"/>
    </source>
</evidence>
<keyword evidence="6" id="KW-0808">Transferase</keyword>